<proteinExistence type="predicted"/>
<name>A0A5D3DFJ5_CUCMM</name>
<organism evidence="2 3">
    <name type="scientific">Cucumis melo var. makuwa</name>
    <name type="common">Oriental melon</name>
    <dbReference type="NCBI Taxonomy" id="1194695"/>
    <lineage>
        <taxon>Eukaryota</taxon>
        <taxon>Viridiplantae</taxon>
        <taxon>Streptophyta</taxon>
        <taxon>Embryophyta</taxon>
        <taxon>Tracheophyta</taxon>
        <taxon>Spermatophyta</taxon>
        <taxon>Magnoliopsida</taxon>
        <taxon>eudicotyledons</taxon>
        <taxon>Gunneridae</taxon>
        <taxon>Pentapetalae</taxon>
        <taxon>rosids</taxon>
        <taxon>fabids</taxon>
        <taxon>Cucurbitales</taxon>
        <taxon>Cucurbitaceae</taxon>
        <taxon>Benincaseae</taxon>
        <taxon>Cucumis</taxon>
    </lineage>
</organism>
<evidence type="ECO:0000313" key="3">
    <source>
        <dbReference type="Proteomes" id="UP000321947"/>
    </source>
</evidence>
<keyword evidence="1" id="KW-0812">Transmembrane</keyword>
<dbReference type="PANTHER" id="PTHR31170:SF25">
    <property type="entry name" value="BNAA09G04570D PROTEIN"/>
    <property type="match status" value="1"/>
</dbReference>
<dbReference type="PANTHER" id="PTHR31170">
    <property type="entry name" value="BNAC04G53230D PROTEIN"/>
    <property type="match status" value="1"/>
</dbReference>
<dbReference type="InterPro" id="IPR004158">
    <property type="entry name" value="DUF247_pln"/>
</dbReference>
<reference evidence="2 3" key="1">
    <citation type="submission" date="2019-08" db="EMBL/GenBank/DDBJ databases">
        <title>Draft genome sequences of two oriental melons (Cucumis melo L. var makuwa).</title>
        <authorList>
            <person name="Kwon S.-Y."/>
        </authorList>
    </citation>
    <scope>NUCLEOTIDE SEQUENCE [LARGE SCALE GENOMIC DNA]</scope>
    <source>
        <strain evidence="3">cv. Chang Bougi</strain>
        <tissue evidence="2">Leaf</tissue>
    </source>
</reference>
<dbReference type="Pfam" id="PF03140">
    <property type="entry name" value="DUF247"/>
    <property type="match status" value="1"/>
</dbReference>
<gene>
    <name evidence="2" type="ORF">E5676_scaffold333G00160</name>
</gene>
<accession>A0A5D3DFJ5</accession>
<dbReference type="EMBL" id="SSTD01005204">
    <property type="protein sequence ID" value="TYK22160.1"/>
    <property type="molecule type" value="Genomic_DNA"/>
</dbReference>
<protein>
    <submittedName>
        <fullName evidence="2">Putative UPF0481 protein</fullName>
    </submittedName>
</protein>
<comment type="caution">
    <text evidence="2">The sequence shown here is derived from an EMBL/GenBank/DDBJ whole genome shotgun (WGS) entry which is preliminary data.</text>
</comment>
<evidence type="ECO:0000256" key="1">
    <source>
        <dbReference type="SAM" id="Phobius"/>
    </source>
</evidence>
<sequence>MISDNKIVAESSSKNCYNMEAIGEEIDEVNFDICDKVEKSMGEMLEKLPPLHKESSIYRVPKQQREMNPKVYLPQFISIGPYHYNTQNNLIANEQYKFRAFIKFLYRMINRDYEYSQESLKGILKAGTLKHIVKTSHCWTKQVWNSYASSINMKEEEFIIMMLVDACFIIDFLLDPSFYIGLIFDIYIDLIKLENQLPLFLLQRLAYLLPITPNPCFPGLVIARISGISDIYTFSSMHDPCDIEPKHFVDYLNFYFPQPLYDMTYNKQQEENCGKKKSHVSFIHPYFCDFWNKMIHCAKNEKKKKREKRQMPPSITELWEAGVTIKKAENPKSITSITFKSGVLEIPHLNIHDSFEILMRNLIAFEQFSDPSKKKTCVIEYILFLDHLISTEKDVRLLVKVGVINNSIGGSDKEVSDLFNDLCKYVTISKSSPYTEIINNLCEHCDEWWNRAMASLIHNYFNTPWAIISFFAGALLLILTLLQTIFSAISAFPT</sequence>
<keyword evidence="1" id="KW-1133">Transmembrane helix</keyword>
<evidence type="ECO:0000313" key="2">
    <source>
        <dbReference type="EMBL" id="TYK22160.1"/>
    </source>
</evidence>
<dbReference type="AlphaFoldDB" id="A0A5D3DFJ5"/>
<feature type="transmembrane region" description="Helical" evidence="1">
    <location>
        <begin position="465"/>
        <end position="492"/>
    </location>
</feature>
<dbReference type="Proteomes" id="UP000321947">
    <property type="component" value="Unassembled WGS sequence"/>
</dbReference>
<keyword evidence="1" id="KW-0472">Membrane</keyword>